<proteinExistence type="predicted"/>
<keyword evidence="2" id="KW-1185">Reference proteome</keyword>
<dbReference type="Pfam" id="PF08238">
    <property type="entry name" value="Sel1"/>
    <property type="match status" value="7"/>
</dbReference>
<organism evidence="1 2">
    <name type="scientific">Tritrichomonas musculus</name>
    <dbReference type="NCBI Taxonomy" id="1915356"/>
    <lineage>
        <taxon>Eukaryota</taxon>
        <taxon>Metamonada</taxon>
        <taxon>Parabasalia</taxon>
        <taxon>Tritrichomonadida</taxon>
        <taxon>Tritrichomonadidae</taxon>
        <taxon>Tritrichomonas</taxon>
    </lineage>
</organism>
<dbReference type="SMART" id="SM00671">
    <property type="entry name" value="SEL1"/>
    <property type="match status" value="7"/>
</dbReference>
<gene>
    <name evidence="1" type="ORF">M9Y10_032117</name>
</gene>
<dbReference type="PANTHER" id="PTHR43628:SF1">
    <property type="entry name" value="CHITIN SYNTHASE REGULATORY FACTOR 2-RELATED"/>
    <property type="match status" value="1"/>
</dbReference>
<dbReference type="InterPro" id="IPR006597">
    <property type="entry name" value="Sel1-like"/>
</dbReference>
<protein>
    <submittedName>
        <fullName evidence="1">Uncharacterized protein</fullName>
    </submittedName>
</protein>
<dbReference type="Proteomes" id="UP001470230">
    <property type="component" value="Unassembled WGS sequence"/>
</dbReference>
<sequence>MTFQKRSTFSLLQQNRIVYKHNTYIERNINKAIYYFSLASNQNFPHAQAELGVLYAEGKYVTQNVNKAIEYFKLAANQNYAAAQFDLGVIYDQGKFVKRDMKKAILYYSLAANQSIPDAQINLGLIYYNGDNCKKDMKRGKFYIELASKNGSRTANFSHGFLLHTEGKIEEAIKYYKEASSFNNSKAKNNLGIIYKNGYKDKVKARIGDAIIYFKEAIRQKNDVVAMYNLAHLYAYNERMDDKINESIELLIKSSNSFIHSMLLLFLLLIKQFGFDMNTIKNQLDKYQSSIPDFSSYVSKAMYELDLFDRRKFENYYEKYSKFDFLYNINEKPFPSFDLEFIGNLEEQPTNTKAKDISNLFYEGFENL</sequence>
<dbReference type="SUPFAM" id="SSF48452">
    <property type="entry name" value="TPR-like"/>
    <property type="match status" value="1"/>
</dbReference>
<dbReference type="InterPro" id="IPR011990">
    <property type="entry name" value="TPR-like_helical_dom_sf"/>
</dbReference>
<evidence type="ECO:0000313" key="1">
    <source>
        <dbReference type="EMBL" id="KAK8839189.1"/>
    </source>
</evidence>
<dbReference type="SUPFAM" id="SSF81901">
    <property type="entry name" value="HCP-like"/>
    <property type="match status" value="1"/>
</dbReference>
<dbReference type="InterPro" id="IPR052945">
    <property type="entry name" value="Mitotic_Regulator"/>
</dbReference>
<dbReference type="PANTHER" id="PTHR43628">
    <property type="entry name" value="ACTIVATOR OF C KINASE PROTEIN 1-RELATED"/>
    <property type="match status" value="1"/>
</dbReference>
<name>A0ABR2GZ25_9EUKA</name>
<dbReference type="Gene3D" id="1.25.40.10">
    <property type="entry name" value="Tetratricopeptide repeat domain"/>
    <property type="match status" value="2"/>
</dbReference>
<comment type="caution">
    <text evidence="1">The sequence shown here is derived from an EMBL/GenBank/DDBJ whole genome shotgun (WGS) entry which is preliminary data.</text>
</comment>
<evidence type="ECO:0000313" key="2">
    <source>
        <dbReference type="Proteomes" id="UP001470230"/>
    </source>
</evidence>
<reference evidence="1 2" key="1">
    <citation type="submission" date="2024-04" db="EMBL/GenBank/DDBJ databases">
        <title>Tritrichomonas musculus Genome.</title>
        <authorList>
            <person name="Alves-Ferreira E."/>
            <person name="Grigg M."/>
            <person name="Lorenzi H."/>
            <person name="Galac M."/>
        </authorList>
    </citation>
    <scope>NUCLEOTIDE SEQUENCE [LARGE SCALE GENOMIC DNA]</scope>
    <source>
        <strain evidence="1 2">EAF2021</strain>
    </source>
</reference>
<dbReference type="EMBL" id="JAPFFF010000052">
    <property type="protein sequence ID" value="KAK8839189.1"/>
    <property type="molecule type" value="Genomic_DNA"/>
</dbReference>
<accession>A0ABR2GZ25</accession>